<comment type="caution">
    <text evidence="2">The sequence shown here is derived from an EMBL/GenBank/DDBJ whole genome shotgun (WGS) entry which is preliminary data.</text>
</comment>
<evidence type="ECO:0000256" key="1">
    <source>
        <dbReference type="SAM" id="Phobius"/>
    </source>
</evidence>
<dbReference type="EMBL" id="CATOUU010000440">
    <property type="protein sequence ID" value="CAI9929599.1"/>
    <property type="molecule type" value="Genomic_DNA"/>
</dbReference>
<reference evidence="2" key="1">
    <citation type="submission" date="2023-06" db="EMBL/GenBank/DDBJ databases">
        <authorList>
            <person name="Kurt Z."/>
        </authorList>
    </citation>
    <scope>NUCLEOTIDE SEQUENCE</scope>
</reference>
<evidence type="ECO:0000313" key="4">
    <source>
        <dbReference type="Proteomes" id="UP001642409"/>
    </source>
</evidence>
<gene>
    <name evidence="3" type="ORF">HINF_LOCUS12713</name>
    <name evidence="2" type="ORF">HINF_LOCUS17244</name>
</gene>
<reference evidence="3 4" key="2">
    <citation type="submission" date="2024-07" db="EMBL/GenBank/DDBJ databases">
        <authorList>
            <person name="Akdeniz Z."/>
        </authorList>
    </citation>
    <scope>NUCLEOTIDE SEQUENCE [LARGE SCALE GENOMIC DNA]</scope>
</reference>
<dbReference type="AlphaFoldDB" id="A0AA86P366"/>
<accession>A0AA86P366</accession>
<keyword evidence="1" id="KW-0812">Transmembrane</keyword>
<dbReference type="Proteomes" id="UP001642409">
    <property type="component" value="Unassembled WGS sequence"/>
</dbReference>
<evidence type="ECO:0008006" key="5">
    <source>
        <dbReference type="Google" id="ProtNLM"/>
    </source>
</evidence>
<name>A0AA86P366_9EUKA</name>
<organism evidence="2">
    <name type="scientific">Hexamita inflata</name>
    <dbReference type="NCBI Taxonomy" id="28002"/>
    <lineage>
        <taxon>Eukaryota</taxon>
        <taxon>Metamonada</taxon>
        <taxon>Diplomonadida</taxon>
        <taxon>Hexamitidae</taxon>
        <taxon>Hexamitinae</taxon>
        <taxon>Hexamita</taxon>
    </lineage>
</organism>
<proteinExistence type="predicted"/>
<evidence type="ECO:0000313" key="3">
    <source>
        <dbReference type="EMBL" id="CAL5992712.1"/>
    </source>
</evidence>
<evidence type="ECO:0000313" key="2">
    <source>
        <dbReference type="EMBL" id="CAI9929599.1"/>
    </source>
</evidence>
<sequence length="519" mass="59264">MIFILQTLQTNIECFDRYAKLTIFVRNNTLLAQINRSSAQDICNSVFVQEATLQVNVGGMVYSKVLQMSQTELQFLIPITIPGGDMTTVQTLKQANYQITFGQQFTFSGTFQEMVVDLVDSRECWSMVTMNYVKDYKLTFSLTPNTCVIASDIQLFLESSLDGQTWTSIFVRSINDFVLSTSTSITIDSSLLDSNTTTYLAKFVSGLKQNFNTTIRLKLVEIDPDFEMVYFAKVQTISNPISLSILPLPVTSMTSNFIFTSFSTVKVYNYFQTYPETKKIIGIIVIYQNGSYYTQNKFSIVKEAFTTRIGIQYRFQIPIQVNSDCEYRFFQLLEGIDSNNMSLVTLTSNGSVWLSCIKHMEIQLKTDQVCLRLQLYDTDLCLAAYPITFDTNFNLLKDPDLSDPTKRTTFVWFNFTHPVQNVFSQIETWCFDETYEINKVQGVAAVGSFESRIKQFFEVFKHSQYLSISKNAVEFFNIKIVTSVDMEEMNKIMWGTIIGVLLIVSVAIITALVNMTQQS</sequence>
<dbReference type="EMBL" id="CAXDID020000029">
    <property type="protein sequence ID" value="CAL5992712.1"/>
    <property type="molecule type" value="Genomic_DNA"/>
</dbReference>
<keyword evidence="1" id="KW-1133">Transmembrane helix</keyword>
<feature type="transmembrane region" description="Helical" evidence="1">
    <location>
        <begin position="492"/>
        <end position="513"/>
    </location>
</feature>
<keyword evidence="4" id="KW-1185">Reference proteome</keyword>
<protein>
    <recommendedName>
        <fullName evidence="5">Transmembrane protein</fullName>
    </recommendedName>
</protein>
<keyword evidence="1" id="KW-0472">Membrane</keyword>